<evidence type="ECO:0000256" key="7">
    <source>
        <dbReference type="ARBA" id="ARBA00022764"/>
    </source>
</evidence>
<comment type="caution">
    <text evidence="11">The sequence shown here is derived from an EMBL/GenBank/DDBJ whole genome shotgun (WGS) entry which is preliminary data.</text>
</comment>
<dbReference type="InterPro" id="IPR018323">
    <property type="entry name" value="OM_lipoprot_carrier_LolA_Pbac"/>
</dbReference>
<comment type="function">
    <text evidence="10">Participates in the translocation of lipoproteins from the inner membrane to the outer membrane. Only forms a complex with a lipoprotein if the residue after the N-terminal Cys is not an aspartate (The Asp acts as a targeting signal to indicate that the lipoprotein should stay in the inner membrane).</text>
</comment>
<name>A0AAV3UAB9_9ALTE</name>
<dbReference type="Proteomes" id="UP001409585">
    <property type="component" value="Unassembled WGS sequence"/>
</dbReference>
<dbReference type="EMBL" id="BAABLX010000080">
    <property type="protein sequence ID" value="GAA4961997.1"/>
    <property type="molecule type" value="Genomic_DNA"/>
</dbReference>
<evidence type="ECO:0000256" key="9">
    <source>
        <dbReference type="ARBA" id="ARBA00023186"/>
    </source>
</evidence>
<dbReference type="InterPro" id="IPR029046">
    <property type="entry name" value="LolA/LolB/LppX"/>
</dbReference>
<keyword evidence="12" id="KW-1185">Reference proteome</keyword>
<dbReference type="Pfam" id="PF03548">
    <property type="entry name" value="LolA"/>
    <property type="match status" value="1"/>
</dbReference>
<dbReference type="GO" id="GO:0042953">
    <property type="term" value="P:lipoprotein transport"/>
    <property type="evidence" value="ECO:0007669"/>
    <property type="project" value="InterPro"/>
</dbReference>
<keyword evidence="8 10" id="KW-0653">Protein transport</keyword>
<evidence type="ECO:0000313" key="11">
    <source>
        <dbReference type="EMBL" id="GAA4961997.1"/>
    </source>
</evidence>
<evidence type="ECO:0000256" key="2">
    <source>
        <dbReference type="ARBA" id="ARBA00007615"/>
    </source>
</evidence>
<sequence length="208" mass="23064" precursor="true">MIRILLSLCTMVVLATAQPASANSESLVELLEPLVNGAGDFEQITYDSKGQPVQRSSGHFAVMKPGKFYWQTLQPYEQVLVSDAQTIWLYDPDLEQVTVKTFAGEQNQLPIRILSGDFDLIGKEFQLSEAKTEQGLVYHLAPNSASSNVASIDLTFVGQNLASMTVVDRTETKTQFVFSNRKALSQDDKNKFAFEIPEGADVFHDQPL</sequence>
<comment type="subcellular location">
    <subcellularLocation>
        <location evidence="1 10">Periplasm</location>
    </subcellularLocation>
</comment>
<evidence type="ECO:0000256" key="4">
    <source>
        <dbReference type="ARBA" id="ARBA00014035"/>
    </source>
</evidence>
<dbReference type="SUPFAM" id="SSF89392">
    <property type="entry name" value="Prokaryotic lipoproteins and lipoprotein localization factors"/>
    <property type="match status" value="1"/>
</dbReference>
<dbReference type="RefSeq" id="WP_345428301.1">
    <property type="nucleotide sequence ID" value="NZ_AP031496.1"/>
</dbReference>
<dbReference type="NCBIfam" id="TIGR00547">
    <property type="entry name" value="lolA"/>
    <property type="match status" value="1"/>
</dbReference>
<dbReference type="InterPro" id="IPR004564">
    <property type="entry name" value="OM_lipoprot_carrier_LolA-like"/>
</dbReference>
<evidence type="ECO:0000256" key="3">
    <source>
        <dbReference type="ARBA" id="ARBA00011245"/>
    </source>
</evidence>
<dbReference type="Gene3D" id="2.50.20.10">
    <property type="entry name" value="Lipoprotein localisation LolA/LolB/LppX"/>
    <property type="match status" value="1"/>
</dbReference>
<dbReference type="HAMAP" id="MF_00240">
    <property type="entry name" value="LolA"/>
    <property type="match status" value="1"/>
</dbReference>
<evidence type="ECO:0000256" key="8">
    <source>
        <dbReference type="ARBA" id="ARBA00022927"/>
    </source>
</evidence>
<evidence type="ECO:0000256" key="10">
    <source>
        <dbReference type="HAMAP-Rule" id="MF_00240"/>
    </source>
</evidence>
<reference evidence="12" key="1">
    <citation type="journal article" date="2019" name="Int. J. Syst. Evol. Microbiol.">
        <title>The Global Catalogue of Microorganisms (GCM) 10K type strain sequencing project: providing services to taxonomists for standard genome sequencing and annotation.</title>
        <authorList>
            <consortium name="The Broad Institute Genomics Platform"/>
            <consortium name="The Broad Institute Genome Sequencing Center for Infectious Disease"/>
            <person name="Wu L."/>
            <person name="Ma J."/>
        </authorList>
    </citation>
    <scope>NUCLEOTIDE SEQUENCE [LARGE SCALE GENOMIC DNA]</scope>
    <source>
        <strain evidence="12">JCM 19134</strain>
    </source>
</reference>
<gene>
    <name evidence="10 11" type="primary">lolA</name>
    <name evidence="11" type="ORF">GCM10025791_49540</name>
</gene>
<dbReference type="PANTHER" id="PTHR35869">
    <property type="entry name" value="OUTER-MEMBRANE LIPOPROTEIN CARRIER PROTEIN"/>
    <property type="match status" value="1"/>
</dbReference>
<feature type="signal peptide" evidence="10">
    <location>
        <begin position="1"/>
        <end position="22"/>
    </location>
</feature>
<evidence type="ECO:0000313" key="12">
    <source>
        <dbReference type="Proteomes" id="UP001409585"/>
    </source>
</evidence>
<feature type="chain" id="PRO_5043071709" description="Outer-membrane lipoprotein carrier protein" evidence="10">
    <location>
        <begin position="23"/>
        <end position="208"/>
    </location>
</feature>
<proteinExistence type="inferred from homology"/>
<organism evidence="11 12">
    <name type="scientific">Halioxenophilus aromaticivorans</name>
    <dbReference type="NCBI Taxonomy" id="1306992"/>
    <lineage>
        <taxon>Bacteria</taxon>
        <taxon>Pseudomonadati</taxon>
        <taxon>Pseudomonadota</taxon>
        <taxon>Gammaproteobacteria</taxon>
        <taxon>Alteromonadales</taxon>
        <taxon>Alteromonadaceae</taxon>
        <taxon>Halioxenophilus</taxon>
    </lineage>
</organism>
<accession>A0AAV3UAB9</accession>
<dbReference type="GO" id="GO:0042597">
    <property type="term" value="C:periplasmic space"/>
    <property type="evidence" value="ECO:0007669"/>
    <property type="project" value="UniProtKB-SubCell"/>
</dbReference>
<keyword evidence="7 10" id="KW-0574">Periplasm</keyword>
<keyword evidence="11" id="KW-0449">Lipoprotein</keyword>
<dbReference type="CDD" id="cd16325">
    <property type="entry name" value="LolA"/>
    <property type="match status" value="1"/>
</dbReference>
<dbReference type="PANTHER" id="PTHR35869:SF1">
    <property type="entry name" value="OUTER-MEMBRANE LIPOPROTEIN CARRIER PROTEIN"/>
    <property type="match status" value="1"/>
</dbReference>
<dbReference type="AlphaFoldDB" id="A0AAV3UAB9"/>
<comment type="similarity">
    <text evidence="2 10">Belongs to the LolA family.</text>
</comment>
<keyword evidence="9 10" id="KW-0143">Chaperone</keyword>
<evidence type="ECO:0000256" key="5">
    <source>
        <dbReference type="ARBA" id="ARBA00022448"/>
    </source>
</evidence>
<dbReference type="GO" id="GO:0044874">
    <property type="term" value="P:lipoprotein localization to outer membrane"/>
    <property type="evidence" value="ECO:0007669"/>
    <property type="project" value="UniProtKB-UniRule"/>
</dbReference>
<protein>
    <recommendedName>
        <fullName evidence="4 10">Outer-membrane lipoprotein carrier protein</fullName>
    </recommendedName>
</protein>
<evidence type="ECO:0000256" key="1">
    <source>
        <dbReference type="ARBA" id="ARBA00004418"/>
    </source>
</evidence>
<evidence type="ECO:0000256" key="6">
    <source>
        <dbReference type="ARBA" id="ARBA00022729"/>
    </source>
</evidence>
<comment type="subunit">
    <text evidence="3 10">Monomer.</text>
</comment>
<keyword evidence="6 10" id="KW-0732">Signal</keyword>
<keyword evidence="5 10" id="KW-0813">Transport</keyword>